<proteinExistence type="predicted"/>
<reference evidence="1" key="2">
    <citation type="journal article" date="2015" name="Fish Shellfish Immunol.">
        <title>Early steps in the European eel (Anguilla anguilla)-Vibrio vulnificus interaction in the gills: Role of the RtxA13 toxin.</title>
        <authorList>
            <person name="Callol A."/>
            <person name="Pajuelo D."/>
            <person name="Ebbesson L."/>
            <person name="Teles M."/>
            <person name="MacKenzie S."/>
            <person name="Amaro C."/>
        </authorList>
    </citation>
    <scope>NUCLEOTIDE SEQUENCE</scope>
</reference>
<dbReference type="EMBL" id="GBXM01083858">
    <property type="protein sequence ID" value="JAH24719.1"/>
    <property type="molecule type" value="Transcribed_RNA"/>
</dbReference>
<protein>
    <submittedName>
        <fullName evidence="1">Uncharacterized protein</fullName>
    </submittedName>
</protein>
<sequence length="55" mass="6411">MCIFVEIYFKHGIYISFRMVNHYIIAHEINLATLPVLCPLLLLTTQHPLPPFSIK</sequence>
<evidence type="ECO:0000313" key="1">
    <source>
        <dbReference type="EMBL" id="JAH24719.1"/>
    </source>
</evidence>
<dbReference type="AlphaFoldDB" id="A0A0E9R6G3"/>
<accession>A0A0E9R6G3</accession>
<name>A0A0E9R6G3_ANGAN</name>
<organism evidence="1">
    <name type="scientific">Anguilla anguilla</name>
    <name type="common">European freshwater eel</name>
    <name type="synonym">Muraena anguilla</name>
    <dbReference type="NCBI Taxonomy" id="7936"/>
    <lineage>
        <taxon>Eukaryota</taxon>
        <taxon>Metazoa</taxon>
        <taxon>Chordata</taxon>
        <taxon>Craniata</taxon>
        <taxon>Vertebrata</taxon>
        <taxon>Euteleostomi</taxon>
        <taxon>Actinopterygii</taxon>
        <taxon>Neopterygii</taxon>
        <taxon>Teleostei</taxon>
        <taxon>Anguilliformes</taxon>
        <taxon>Anguillidae</taxon>
        <taxon>Anguilla</taxon>
    </lineage>
</organism>
<reference evidence="1" key="1">
    <citation type="submission" date="2014-11" db="EMBL/GenBank/DDBJ databases">
        <authorList>
            <person name="Amaro Gonzalez C."/>
        </authorList>
    </citation>
    <scope>NUCLEOTIDE SEQUENCE</scope>
</reference>